<proteinExistence type="predicted"/>
<dbReference type="InterPro" id="IPR013088">
    <property type="entry name" value="Znf_NHR/GATA"/>
</dbReference>
<dbReference type="GO" id="GO:0043565">
    <property type="term" value="F:sequence-specific DNA binding"/>
    <property type="evidence" value="ECO:0007669"/>
    <property type="project" value="InterPro"/>
</dbReference>
<evidence type="ECO:0000256" key="4">
    <source>
        <dbReference type="PROSITE-ProRule" id="PRU00094"/>
    </source>
</evidence>
<keyword evidence="2 4" id="KW-0863">Zinc-finger</keyword>
<dbReference type="PROSITE" id="PS50114">
    <property type="entry name" value="GATA_ZN_FINGER_2"/>
    <property type="match status" value="1"/>
</dbReference>
<dbReference type="InterPro" id="IPR000679">
    <property type="entry name" value="Znf_GATA"/>
</dbReference>
<evidence type="ECO:0000256" key="5">
    <source>
        <dbReference type="SAM" id="MobiDB-lite"/>
    </source>
</evidence>
<accession>A0A1Y2DPA7</accession>
<evidence type="ECO:0000256" key="1">
    <source>
        <dbReference type="ARBA" id="ARBA00022723"/>
    </source>
</evidence>
<dbReference type="OrthoDB" id="2162994at2759"/>
<evidence type="ECO:0000313" key="8">
    <source>
        <dbReference type="Proteomes" id="UP000193689"/>
    </source>
</evidence>
<dbReference type="InterPro" id="IPR051140">
    <property type="entry name" value="GATA_TF"/>
</dbReference>
<dbReference type="GeneID" id="63781121"/>
<feature type="region of interest" description="Disordered" evidence="5">
    <location>
        <begin position="1"/>
        <end position="24"/>
    </location>
</feature>
<dbReference type="InParanoid" id="A0A1Y2DPA7"/>
<reference evidence="7 8" key="1">
    <citation type="submission" date="2016-07" db="EMBL/GenBank/DDBJ databases">
        <title>Pervasive Adenine N6-methylation of Active Genes in Fungi.</title>
        <authorList>
            <consortium name="DOE Joint Genome Institute"/>
            <person name="Mondo S.J."/>
            <person name="Dannebaum R.O."/>
            <person name="Kuo R.C."/>
            <person name="Labutti K."/>
            <person name="Haridas S."/>
            <person name="Kuo A."/>
            <person name="Salamov A."/>
            <person name="Ahrendt S.R."/>
            <person name="Lipzen A."/>
            <person name="Sullivan W."/>
            <person name="Andreopoulos W.B."/>
            <person name="Clum A."/>
            <person name="Lindquist E."/>
            <person name="Daum C."/>
            <person name="Ramamoorthy G.K."/>
            <person name="Gryganskyi A."/>
            <person name="Culley D."/>
            <person name="Magnuson J.K."/>
            <person name="James T.Y."/>
            <person name="O'Malley M.A."/>
            <person name="Stajich J.E."/>
            <person name="Spatafora J.W."/>
            <person name="Visel A."/>
            <person name="Grigoriev I.V."/>
        </authorList>
    </citation>
    <scope>NUCLEOTIDE SEQUENCE [LARGE SCALE GENOMIC DNA]</scope>
    <source>
        <strain evidence="7 8">CBS 129021</strain>
    </source>
</reference>
<gene>
    <name evidence="7" type="ORF">BCR38DRAFT_50496</name>
</gene>
<sequence>MNSLPIRLAPPQETKAESSSTVQPVTEDAVARIGPDGDLGSHGNHQFWLKEIKIAESLYTIHGSAKHLLDFTGNMLGCDDKAAPRRPIAMMSDSDVAFMSQLTNEIARSVGGISAARAYGVRSNKRKSKRLENREMIQQWTSAHSSSSKRIHLSKEESSCHKCGRTDTPEWRKGPEGPGTLCNVCGLLYAKTKQKGKAHH</sequence>
<dbReference type="AlphaFoldDB" id="A0A1Y2DPA7"/>
<dbReference type="Gene3D" id="3.30.50.10">
    <property type="entry name" value="Erythroid Transcription Factor GATA-1, subunit A"/>
    <property type="match status" value="1"/>
</dbReference>
<dbReference type="Pfam" id="PF00320">
    <property type="entry name" value="GATA"/>
    <property type="match status" value="1"/>
</dbReference>
<dbReference type="SUPFAM" id="SSF57716">
    <property type="entry name" value="Glucocorticoid receptor-like (DNA-binding domain)"/>
    <property type="match status" value="1"/>
</dbReference>
<keyword evidence="8" id="KW-1185">Reference proteome</keyword>
<comment type="caution">
    <text evidence="7">The sequence shown here is derived from an EMBL/GenBank/DDBJ whole genome shotgun (WGS) entry which is preliminary data.</text>
</comment>
<dbReference type="STRING" id="1141098.A0A1Y2DPA7"/>
<evidence type="ECO:0000256" key="3">
    <source>
        <dbReference type="ARBA" id="ARBA00022833"/>
    </source>
</evidence>
<keyword evidence="3" id="KW-0862">Zinc</keyword>
<keyword evidence="1" id="KW-0479">Metal-binding</keyword>
<dbReference type="GO" id="GO:0006355">
    <property type="term" value="P:regulation of DNA-templated transcription"/>
    <property type="evidence" value="ECO:0007669"/>
    <property type="project" value="InterPro"/>
</dbReference>
<dbReference type="Proteomes" id="UP000193689">
    <property type="component" value="Unassembled WGS sequence"/>
</dbReference>
<dbReference type="PANTHER" id="PTHR45658">
    <property type="entry name" value="GATA TRANSCRIPTION FACTOR"/>
    <property type="match status" value="1"/>
</dbReference>
<name>A0A1Y2DPA7_9PEZI</name>
<evidence type="ECO:0000259" key="6">
    <source>
        <dbReference type="PROSITE" id="PS50114"/>
    </source>
</evidence>
<dbReference type="EMBL" id="MCFJ01000011">
    <property type="protein sequence ID" value="ORY61009.1"/>
    <property type="molecule type" value="Genomic_DNA"/>
</dbReference>
<evidence type="ECO:0000256" key="2">
    <source>
        <dbReference type="ARBA" id="ARBA00022771"/>
    </source>
</evidence>
<dbReference type="GO" id="GO:0008270">
    <property type="term" value="F:zinc ion binding"/>
    <property type="evidence" value="ECO:0007669"/>
    <property type="project" value="UniProtKB-KW"/>
</dbReference>
<dbReference type="RefSeq" id="XP_040713236.1">
    <property type="nucleotide sequence ID" value="XM_040864909.1"/>
</dbReference>
<feature type="domain" description="GATA-type" evidence="6">
    <location>
        <begin position="154"/>
        <end position="189"/>
    </location>
</feature>
<protein>
    <recommendedName>
        <fullName evidence="6">GATA-type domain-containing protein</fullName>
    </recommendedName>
</protein>
<dbReference type="SMART" id="SM00401">
    <property type="entry name" value="ZnF_GATA"/>
    <property type="match status" value="1"/>
</dbReference>
<evidence type="ECO:0000313" key="7">
    <source>
        <dbReference type="EMBL" id="ORY61009.1"/>
    </source>
</evidence>
<dbReference type="CDD" id="cd00202">
    <property type="entry name" value="ZnF_GATA"/>
    <property type="match status" value="1"/>
</dbReference>
<organism evidence="7 8">
    <name type="scientific">Pseudomassariella vexata</name>
    <dbReference type="NCBI Taxonomy" id="1141098"/>
    <lineage>
        <taxon>Eukaryota</taxon>
        <taxon>Fungi</taxon>
        <taxon>Dikarya</taxon>
        <taxon>Ascomycota</taxon>
        <taxon>Pezizomycotina</taxon>
        <taxon>Sordariomycetes</taxon>
        <taxon>Xylariomycetidae</taxon>
        <taxon>Amphisphaeriales</taxon>
        <taxon>Pseudomassariaceae</taxon>
        <taxon>Pseudomassariella</taxon>
    </lineage>
</organism>